<accession>A0A6P1NK41</accession>
<evidence type="ECO:0000313" key="1">
    <source>
        <dbReference type="EMBL" id="QHK20736.1"/>
    </source>
</evidence>
<evidence type="ECO:0000313" key="2">
    <source>
        <dbReference type="Proteomes" id="UP000464186"/>
    </source>
</evidence>
<dbReference type="Proteomes" id="UP000464186">
    <property type="component" value="Chromosome"/>
</dbReference>
<dbReference type="KEGG" id="psey:GU243_14490"/>
<proteinExistence type="predicted"/>
<gene>
    <name evidence="1" type="ORF">GU243_14490</name>
</gene>
<organism evidence="1 2">
    <name type="scientific">Pseudarthrobacter psychrotolerans</name>
    <dbReference type="NCBI Taxonomy" id="2697569"/>
    <lineage>
        <taxon>Bacteria</taxon>
        <taxon>Bacillati</taxon>
        <taxon>Actinomycetota</taxon>
        <taxon>Actinomycetes</taxon>
        <taxon>Micrococcales</taxon>
        <taxon>Micrococcaceae</taxon>
        <taxon>Pseudarthrobacter</taxon>
    </lineage>
</organism>
<dbReference type="EMBL" id="CP047898">
    <property type="protein sequence ID" value="QHK20736.1"/>
    <property type="molecule type" value="Genomic_DNA"/>
</dbReference>
<keyword evidence="2" id="KW-1185">Reference proteome</keyword>
<reference evidence="1 2" key="1">
    <citation type="submission" date="2020-01" db="EMBL/GenBank/DDBJ databases">
        <title>Pseudarthrobacter psychrotolerans sp. nov., isolated from antarctic soil.</title>
        <authorList>
            <person name="Shin Y."/>
            <person name="Park W."/>
        </authorList>
    </citation>
    <scope>NUCLEOTIDE SEQUENCE [LARGE SCALE GENOMIC DNA]</scope>
    <source>
        <strain evidence="1 2">YJ56</strain>
    </source>
</reference>
<protein>
    <submittedName>
        <fullName evidence="1">Uncharacterized protein</fullName>
    </submittedName>
</protein>
<sequence length="46" mass="4684">MDIIIDPATGLLIGEREVTLTAGKTFPAGPATAWTSVQTSVVNSGP</sequence>
<dbReference type="AlphaFoldDB" id="A0A6P1NK41"/>
<name>A0A6P1NK41_9MICC</name>